<dbReference type="Pfam" id="PF26233">
    <property type="entry name" value="NicX"/>
    <property type="match status" value="1"/>
</dbReference>
<dbReference type="InterPro" id="IPR058739">
    <property type="entry name" value="NicX"/>
</dbReference>
<sequence>MNADRIIKKILKDNMGLKPYERCLVFTDILNEDVDEKEKLRRKKLPYIAKAFFEEANSLAKAFYFEYGSLGSPAGEPPFELWEIAFGKSCTSQFKHLKDKIIAKTLSDEEKAFIEDIVKQKCDCVDVIIALPNYSTSHTFFRKLLTNSCKSRFASMPLFDESMLFGPLSIDIEELKDKTLQVYEVVKNAKIIKINAKNGTEIEFNLEGREFLTDYGLLDKPGSFGNLPAGEVFIAPNEGKTNGYFVAEFGPTFKFDGNLCFVIKNGMLNEIIGSDNYAKTLKKIIDQHPQAANVAELGIGTNTKAKDPLNILEAEKIYRTIHMALGDNSSFGGKVSVPFHQDFVLFNPNVIVIKDDGSRYLNFD</sequence>
<keyword evidence="1" id="KW-0479">Metal-binding</keyword>
<keyword evidence="3" id="KW-1185">Reference proteome</keyword>
<dbReference type="Proteomes" id="UP000199411">
    <property type="component" value="Unassembled WGS sequence"/>
</dbReference>
<dbReference type="GO" id="GO:0046872">
    <property type="term" value="F:metal ion binding"/>
    <property type="evidence" value="ECO:0007669"/>
    <property type="project" value="UniProtKB-KW"/>
</dbReference>
<organism evidence="2 3">
    <name type="scientific">Desulfurella multipotens</name>
    <dbReference type="NCBI Taxonomy" id="79269"/>
    <lineage>
        <taxon>Bacteria</taxon>
        <taxon>Pseudomonadati</taxon>
        <taxon>Campylobacterota</taxon>
        <taxon>Desulfurellia</taxon>
        <taxon>Desulfurellales</taxon>
        <taxon>Desulfurellaceae</taxon>
        <taxon>Desulfurella</taxon>
    </lineage>
</organism>
<protein>
    <submittedName>
        <fullName evidence="2">Intein N-terminal splicing region</fullName>
    </submittedName>
</protein>
<dbReference type="InterPro" id="IPR052170">
    <property type="entry name" value="M29_Exopeptidase"/>
</dbReference>
<dbReference type="GO" id="GO:0004177">
    <property type="term" value="F:aminopeptidase activity"/>
    <property type="evidence" value="ECO:0007669"/>
    <property type="project" value="InterPro"/>
</dbReference>
<dbReference type="RefSeq" id="WP_092129105.1">
    <property type="nucleotide sequence ID" value="NZ_FMYU01000009.1"/>
</dbReference>
<dbReference type="PANTHER" id="PTHR34448">
    <property type="entry name" value="AMINOPEPTIDASE"/>
    <property type="match status" value="1"/>
</dbReference>
<proteinExistence type="predicted"/>
<dbReference type="SUPFAM" id="SSF144052">
    <property type="entry name" value="Thermophilic metalloprotease-like"/>
    <property type="match status" value="1"/>
</dbReference>
<dbReference type="OrthoDB" id="9803993at2"/>
<dbReference type="EMBL" id="FMYU01000009">
    <property type="protein sequence ID" value="SDC77874.1"/>
    <property type="molecule type" value="Genomic_DNA"/>
</dbReference>
<evidence type="ECO:0000256" key="1">
    <source>
        <dbReference type="ARBA" id="ARBA00022723"/>
    </source>
</evidence>
<evidence type="ECO:0000313" key="3">
    <source>
        <dbReference type="Proteomes" id="UP000199411"/>
    </source>
</evidence>
<dbReference type="PANTHER" id="PTHR34448:SF1">
    <property type="entry name" value="BLL6088 PROTEIN"/>
    <property type="match status" value="1"/>
</dbReference>
<reference evidence="3" key="1">
    <citation type="submission" date="2016-10" db="EMBL/GenBank/DDBJ databases">
        <authorList>
            <person name="Varghese N."/>
            <person name="Submissions S."/>
        </authorList>
    </citation>
    <scope>NUCLEOTIDE SEQUENCE [LARGE SCALE GENOMIC DNA]</scope>
    <source>
        <strain evidence="3">DSM 8415</strain>
    </source>
</reference>
<evidence type="ECO:0000313" key="2">
    <source>
        <dbReference type="EMBL" id="SDC77874.1"/>
    </source>
</evidence>
<name>A0A1G6PE94_9BACT</name>
<accession>A0A1G6PE94</accession>
<dbReference type="GO" id="GO:0006508">
    <property type="term" value="P:proteolysis"/>
    <property type="evidence" value="ECO:0007669"/>
    <property type="project" value="InterPro"/>
</dbReference>
<gene>
    <name evidence="2" type="ORF">SAMN05660835_01336</name>
</gene>
<dbReference type="AlphaFoldDB" id="A0A1G6PE94"/>